<dbReference type="InterPro" id="IPR008279">
    <property type="entry name" value="PEP-util_enz_mobile_dom"/>
</dbReference>
<dbReference type="AlphaFoldDB" id="A0A1H8H2J4"/>
<name>A0A1H8H2J4_9BURK</name>
<dbReference type="Proteomes" id="UP000199531">
    <property type="component" value="Unassembled WGS sequence"/>
</dbReference>
<keyword evidence="3" id="KW-0418">Kinase</keyword>
<dbReference type="InterPro" id="IPR010121">
    <property type="entry name" value="Pyruvate_phosphate_dikinase"/>
</dbReference>
<dbReference type="Gene3D" id="1.10.189.10">
    <property type="entry name" value="Pyruvate Phosphate Dikinase, domain 2"/>
    <property type="match status" value="1"/>
</dbReference>
<accession>A0A1H8H2J4</accession>
<dbReference type="InterPro" id="IPR018274">
    <property type="entry name" value="PEP_util_AS"/>
</dbReference>
<dbReference type="InterPro" id="IPR013815">
    <property type="entry name" value="ATP_grasp_subdomain_1"/>
</dbReference>
<dbReference type="Gene3D" id="1.20.80.30">
    <property type="match status" value="1"/>
</dbReference>
<dbReference type="EMBL" id="FOCW01000002">
    <property type="protein sequence ID" value="SEN49937.1"/>
    <property type="molecule type" value="Genomic_DNA"/>
</dbReference>
<dbReference type="Gene3D" id="3.30.1490.20">
    <property type="entry name" value="ATP-grasp fold, A domain"/>
    <property type="match status" value="1"/>
</dbReference>
<dbReference type="Pfam" id="PF01326">
    <property type="entry name" value="PPDK_N"/>
    <property type="match status" value="2"/>
</dbReference>
<dbReference type="GO" id="GO:0005524">
    <property type="term" value="F:ATP binding"/>
    <property type="evidence" value="ECO:0007669"/>
    <property type="project" value="InterPro"/>
</dbReference>
<organism evidence="3 4">
    <name type="scientific">Brachymonas denitrificans DSM 15123</name>
    <dbReference type="NCBI Taxonomy" id="1121117"/>
    <lineage>
        <taxon>Bacteria</taxon>
        <taxon>Pseudomonadati</taxon>
        <taxon>Pseudomonadota</taxon>
        <taxon>Betaproteobacteria</taxon>
        <taxon>Burkholderiales</taxon>
        <taxon>Comamonadaceae</taxon>
        <taxon>Brachymonas</taxon>
    </lineage>
</organism>
<keyword evidence="4" id="KW-1185">Reference proteome</keyword>
<dbReference type="RefSeq" id="WP_091815858.1">
    <property type="nucleotide sequence ID" value="NZ_FOCW01000002.1"/>
</dbReference>
<dbReference type="Gene3D" id="3.50.30.10">
    <property type="entry name" value="Phosphohistidine domain"/>
    <property type="match status" value="1"/>
</dbReference>
<feature type="domain" description="Pyruvate phosphate dikinase AMP/ATP-binding" evidence="2">
    <location>
        <begin position="308"/>
        <end position="362"/>
    </location>
</feature>
<keyword evidence="3" id="KW-0808">Transferase</keyword>
<evidence type="ECO:0000313" key="3">
    <source>
        <dbReference type="EMBL" id="SEN49937.1"/>
    </source>
</evidence>
<dbReference type="GO" id="GO:0016301">
    <property type="term" value="F:kinase activity"/>
    <property type="evidence" value="ECO:0007669"/>
    <property type="project" value="UniProtKB-KW"/>
</dbReference>
<proteinExistence type="predicted"/>
<keyword evidence="3" id="KW-0670">Pyruvate</keyword>
<reference evidence="3 4" key="1">
    <citation type="submission" date="2016-10" db="EMBL/GenBank/DDBJ databases">
        <authorList>
            <person name="de Groot N.N."/>
        </authorList>
    </citation>
    <scope>NUCLEOTIDE SEQUENCE [LARGE SCALE GENOMIC DNA]</scope>
    <source>
        <strain evidence="3 4">DSM 15123</strain>
    </source>
</reference>
<dbReference type="Pfam" id="PF00391">
    <property type="entry name" value="PEP-utilizers"/>
    <property type="match status" value="1"/>
</dbReference>
<evidence type="ECO:0000259" key="2">
    <source>
        <dbReference type="Pfam" id="PF01326"/>
    </source>
</evidence>
<dbReference type="STRING" id="1121117.SAMN02745977_01402"/>
<dbReference type="SUPFAM" id="SSF52009">
    <property type="entry name" value="Phosphohistidine domain"/>
    <property type="match status" value="1"/>
</dbReference>
<dbReference type="Gene3D" id="3.30.470.20">
    <property type="entry name" value="ATP-grasp fold, B domain"/>
    <property type="match status" value="1"/>
</dbReference>
<dbReference type="OrthoDB" id="9765468at2"/>
<evidence type="ECO:0000259" key="1">
    <source>
        <dbReference type="Pfam" id="PF00391"/>
    </source>
</evidence>
<dbReference type="InterPro" id="IPR002192">
    <property type="entry name" value="PPDK_AMP/ATP-bd"/>
</dbReference>
<protein>
    <submittedName>
        <fullName evidence="3">Pyruvate phosphate dikinase</fullName>
    </submittedName>
</protein>
<dbReference type="InterPro" id="IPR036637">
    <property type="entry name" value="Phosphohistidine_dom_sf"/>
</dbReference>
<feature type="domain" description="Pyruvate phosphate dikinase AMP/ATP-binding" evidence="2">
    <location>
        <begin position="101"/>
        <end position="299"/>
    </location>
</feature>
<feature type="domain" description="PEP-utilising enzyme mobile" evidence="1">
    <location>
        <begin position="434"/>
        <end position="515"/>
    </location>
</feature>
<dbReference type="SUPFAM" id="SSF56059">
    <property type="entry name" value="Glutathione synthetase ATP-binding domain-like"/>
    <property type="match status" value="1"/>
</dbReference>
<dbReference type="PROSITE" id="PS00370">
    <property type="entry name" value="PEP_ENZYMES_PHOS_SITE"/>
    <property type="match status" value="1"/>
</dbReference>
<gene>
    <name evidence="3" type="ORF">SAMN02745977_01402</name>
</gene>
<sequence>MTTHHPFPWPDHLYLIANPAATGKADHTPFVRNGVAPSRDTMGSKAFNLLRMAQAGLPVPSALVLGTHYAHHRKQCIRPLFDTGIPALEQTSGYLFGDTRKPLIVSVRSGAPISMPGMMETLLNIGLCDATLPGLLRQTGNPRLVWDAYRRLVASFGEVVEGLPASLFENALQDLTQGRDERLLDFSELRQLTRTFLALYAEHAGHPFPQDVRQQLARAVLAVFSSWDSNKAREYRKLNGIDSAMGTAVTIQRMVFGNAGGRSGAGVGFTRNPSNGEPALWIDFLANAQGEDVVSGRRNAHGHEAMADLAPEAWEELSEATRTLEQVFGDMQDFEFTVEDSQLYLLQARSGKRTPLAAARIALDLHEEGLIDRATALQRTEALQDAELSTAHLASDSGAPARPVGQAASACSGVCSGEIALDPQRAAKRAAKGKDVILVRNDAETNDIAALEQSVGLLTRNGARTSHAAVVARQLGKVCLVGCETLRIDSSDGSIQLGELTLREGDTLTLDGNQGLVYQGYIATVREPDQQVIERLGQLRKGK</sequence>
<evidence type="ECO:0000313" key="4">
    <source>
        <dbReference type="Proteomes" id="UP000199531"/>
    </source>
</evidence>
<dbReference type="PANTHER" id="PTHR22931:SF9">
    <property type="entry name" value="PYRUVATE, PHOSPHATE DIKINASE 1, CHLOROPLASTIC"/>
    <property type="match status" value="1"/>
</dbReference>
<dbReference type="PANTHER" id="PTHR22931">
    <property type="entry name" value="PHOSPHOENOLPYRUVATE DIKINASE-RELATED"/>
    <property type="match status" value="1"/>
</dbReference>
<dbReference type="GO" id="GO:0050242">
    <property type="term" value="F:pyruvate, phosphate dikinase activity"/>
    <property type="evidence" value="ECO:0007669"/>
    <property type="project" value="InterPro"/>
</dbReference>